<dbReference type="SUPFAM" id="SSF56024">
    <property type="entry name" value="Phospholipase D/nuclease"/>
    <property type="match status" value="2"/>
</dbReference>
<dbReference type="PANTHER" id="PTHR12415">
    <property type="entry name" value="TYROSYL-DNA PHOSPHODIESTERASE 1"/>
    <property type="match status" value="1"/>
</dbReference>
<dbReference type="GO" id="GO:0006281">
    <property type="term" value="P:DNA repair"/>
    <property type="evidence" value="ECO:0007669"/>
    <property type="project" value="InterPro"/>
</dbReference>
<accession>A0A0B1P6R7</accession>
<evidence type="ECO:0000313" key="6">
    <source>
        <dbReference type="Proteomes" id="UP000030854"/>
    </source>
</evidence>
<dbReference type="STRING" id="52586.A0A0B1P6R7"/>
<feature type="active site" description="Proton donor/acceptor" evidence="1">
    <location>
        <position position="465"/>
    </location>
</feature>
<dbReference type="EMBL" id="JNVN01001936">
    <property type="protein sequence ID" value="KHJ32631.1"/>
    <property type="molecule type" value="Genomic_DNA"/>
</dbReference>
<feature type="domain" description="PLD phosphodiesterase" evidence="4">
    <location>
        <begin position="460"/>
        <end position="494"/>
    </location>
</feature>
<dbReference type="HOGENOM" id="CLU_007773_2_0_1"/>
<proteinExistence type="predicted"/>
<comment type="caution">
    <text evidence="5">The sequence shown here is derived from an EMBL/GenBank/DDBJ whole genome shotgun (WGS) entry which is preliminary data.</text>
</comment>
<sequence>MNISYQNTILLNLRLQSIPTDSQILRITGVIIAAKMSGLAGLDRKAMELERLARVSRKRLLETTIDKDDVEIETEEKKRQRITDLSIPNHLCQGLPKTERTNSSIEARYNSKISPLCSSSLSHPINEKIKLGVQYPNGVIKKTWAQGFSRKGDDISIEEVLQKDDLTLAVLSAFQIDTRWILGKLSDKTRVYWVLQAKTDDEKQEWMSQASSMYKFCFPSMRGNIRCMHSKLQLLAHPSHLRIVVPTANLVSYDWGENGIMENMVFLIDLPRLENNQTLALEDLTNFGKELTFFLEAKGLPENVITSLRKFDFSRTNNIGFVHSIGGSHTGSLLNRTGFCGLASTINQLGLKKSDPILIDFITASLGNISPKFIETLYTAAQGTLELPPIKSQNNSSTNKKSALRECVNNFCRIYFPSRKTVESSLGGLGAGGTICFQSRWWSSNHFLQHIIRDCKSRRQGMLMHSKLWFVRSQKPCSQHAWAYIGSANLSESAWGRVSMDKNTKKPRINCANWECGVIFPAKSNHNKVDEEMAEFVDSIPVPMIAPGDSYEGKVPWFFCER</sequence>
<dbReference type="OMA" id="FPPMDGQ"/>
<evidence type="ECO:0000259" key="4">
    <source>
        <dbReference type="PROSITE" id="PS50035"/>
    </source>
</evidence>
<evidence type="ECO:0000313" key="5">
    <source>
        <dbReference type="EMBL" id="KHJ32631.1"/>
    </source>
</evidence>
<dbReference type="Gene3D" id="3.30.870.10">
    <property type="entry name" value="Endonuclease Chain A"/>
    <property type="match status" value="2"/>
</dbReference>
<dbReference type="PANTHER" id="PTHR12415:SF4">
    <property type="entry name" value="TYROSYL-DNA PHOSPHODIESTERASE DOMAIN-CONTAINING PROTEIN"/>
    <property type="match status" value="1"/>
</dbReference>
<evidence type="ECO:0000256" key="2">
    <source>
        <dbReference type="PIRSR" id="PIRSR610347-2"/>
    </source>
</evidence>
<reference evidence="5 6" key="1">
    <citation type="journal article" date="2014" name="BMC Genomics">
        <title>Adaptive genomic structural variation in the grape powdery mildew pathogen, Erysiphe necator.</title>
        <authorList>
            <person name="Jones L."/>
            <person name="Riaz S."/>
            <person name="Morales-Cruz A."/>
            <person name="Amrine K.C."/>
            <person name="McGuire B."/>
            <person name="Gubler W.D."/>
            <person name="Walker M.A."/>
            <person name="Cantu D."/>
        </authorList>
    </citation>
    <scope>NUCLEOTIDE SEQUENCE [LARGE SCALE GENOMIC DNA]</scope>
    <source>
        <strain evidence="6">c</strain>
    </source>
</reference>
<organism evidence="5 6">
    <name type="scientific">Uncinula necator</name>
    <name type="common">Grape powdery mildew</name>
    <dbReference type="NCBI Taxonomy" id="52586"/>
    <lineage>
        <taxon>Eukaryota</taxon>
        <taxon>Fungi</taxon>
        <taxon>Dikarya</taxon>
        <taxon>Ascomycota</taxon>
        <taxon>Pezizomycotina</taxon>
        <taxon>Leotiomycetes</taxon>
        <taxon>Erysiphales</taxon>
        <taxon>Erysiphaceae</taxon>
        <taxon>Erysiphe</taxon>
    </lineage>
</organism>
<feature type="active site" description="Nucleophile" evidence="1">
    <location>
        <position position="229"/>
    </location>
</feature>
<name>A0A0B1P6R7_UNCNE</name>
<evidence type="ECO:0000256" key="3">
    <source>
        <dbReference type="PIRSR" id="PIRSR610347-3"/>
    </source>
</evidence>
<dbReference type="InterPro" id="IPR001736">
    <property type="entry name" value="PLipase_D/transphosphatidylase"/>
</dbReference>
<dbReference type="PROSITE" id="PS50035">
    <property type="entry name" value="PLD"/>
    <property type="match status" value="1"/>
</dbReference>
<protein>
    <submittedName>
        <fullName evidence="5">Putative tyrosyl-dna phosphodiesterase domain protein</fullName>
    </submittedName>
</protein>
<dbReference type="GO" id="GO:0003697">
    <property type="term" value="F:single-stranded DNA binding"/>
    <property type="evidence" value="ECO:0007669"/>
    <property type="project" value="TreeGrafter"/>
</dbReference>
<evidence type="ECO:0000256" key="1">
    <source>
        <dbReference type="PIRSR" id="PIRSR610347-1"/>
    </source>
</evidence>
<dbReference type="GO" id="GO:0017005">
    <property type="term" value="F:3'-tyrosyl-DNA phosphodiesterase activity"/>
    <property type="evidence" value="ECO:0007669"/>
    <property type="project" value="TreeGrafter"/>
</dbReference>
<dbReference type="AlphaFoldDB" id="A0A0B1P6R7"/>
<dbReference type="InterPro" id="IPR010347">
    <property type="entry name" value="Tdp1"/>
</dbReference>
<gene>
    <name evidence="5" type="ORF">EV44_g1890</name>
</gene>
<feature type="binding site" evidence="2">
    <location>
        <position position="467"/>
    </location>
    <ligand>
        <name>substrate</name>
    </ligand>
</feature>
<dbReference type="CDD" id="cd09122">
    <property type="entry name" value="PLDc_Tdp1_1"/>
    <property type="match status" value="1"/>
</dbReference>
<dbReference type="GO" id="GO:0005634">
    <property type="term" value="C:nucleus"/>
    <property type="evidence" value="ECO:0007669"/>
    <property type="project" value="InterPro"/>
</dbReference>
<feature type="binding site" evidence="2">
    <location>
        <position position="231"/>
    </location>
    <ligand>
        <name>substrate</name>
    </ligand>
</feature>
<dbReference type="Pfam" id="PF06087">
    <property type="entry name" value="Tyr-DNA_phospho"/>
    <property type="match status" value="1"/>
</dbReference>
<keyword evidence="6" id="KW-1185">Reference proteome</keyword>
<dbReference type="GO" id="GO:0003690">
    <property type="term" value="F:double-stranded DNA binding"/>
    <property type="evidence" value="ECO:0007669"/>
    <property type="project" value="TreeGrafter"/>
</dbReference>
<dbReference type="Proteomes" id="UP000030854">
    <property type="component" value="Unassembled WGS sequence"/>
</dbReference>
<feature type="site" description="Interaction with DNA" evidence="3">
    <location>
        <position position="491"/>
    </location>
</feature>